<comment type="caution">
    <text evidence="2">The sequence shown here is derived from an EMBL/GenBank/DDBJ whole genome shotgun (WGS) entry which is preliminary data.</text>
</comment>
<proteinExistence type="predicted"/>
<protein>
    <recommendedName>
        <fullName evidence="4">Fibronectin type III domain-containing protein</fullName>
    </recommendedName>
</protein>
<evidence type="ECO:0008006" key="4">
    <source>
        <dbReference type="Google" id="ProtNLM"/>
    </source>
</evidence>
<dbReference type="AlphaFoldDB" id="A0A3E1NDB0"/>
<evidence type="ECO:0000256" key="1">
    <source>
        <dbReference type="SAM" id="SignalP"/>
    </source>
</evidence>
<reference evidence="2 3" key="1">
    <citation type="submission" date="2018-08" db="EMBL/GenBank/DDBJ databases">
        <title>Chitinophagaceae sp. K23C18032701, a novel bacterium isolated from forest soil.</title>
        <authorList>
            <person name="Wang C."/>
        </authorList>
    </citation>
    <scope>NUCLEOTIDE SEQUENCE [LARGE SCALE GENOMIC DNA]</scope>
    <source>
        <strain evidence="2 3">K23C18032701</strain>
    </source>
</reference>
<dbReference type="InterPro" id="IPR013783">
    <property type="entry name" value="Ig-like_fold"/>
</dbReference>
<feature type="signal peptide" evidence="1">
    <location>
        <begin position="1"/>
        <end position="28"/>
    </location>
</feature>
<dbReference type="InterPro" id="IPR036116">
    <property type="entry name" value="FN3_sf"/>
</dbReference>
<sequence>MQILHHYMRKTVATGMLLWILGSTVAQAQENGITALASARKDRIVLRWVPTSFVVWQLGSKYGYKVERFTIARDGKLLLTDSINKPSQPVALLEPYTQMQMDNLSRTDDKVAIVREMIYGEGQKNVSPDKGIGAFLENRNIQDWRMGMALLACDFSNAAARSAALYYEDKNVRPGERYGYRISVARQPVNAHVDSTVVVASPDEPSFLPPPREFRADFTNGVAVLSWYTAMDKGIYSAYIIERSTDGKNYAPVSELPVMPVEANKQSGDSYYKDSLADNETHYYYRIKGLTPFAETGPYSKIVDGQGLSTLDRPIVDSIGIISNKTVYLQWLMPASLKGQVAQIQVTRAPAIQGPYTQVNTLPLNTTATQYIDQHPLSNAYYRLKVVTKRKQTVYSFPYFAQLIDTIAPAKPEGLAATIDSAGIVQLHWASNKESDLQGYRVFRANAATEEFTEVTQHICVPARYADTVNIHTLTKKVYYKIIAVDKMFNTSPYTDSIVLNRPDIIPPAAPLMTSAVIVDSLHGIQLQWNNSSSDDAVRYALLRTSKQHPADTIKVAAWDSAHVPIAYTDTALVMGSTYSYQLQVWDDAGNSAAARSHDVLFENGRRPMIQPFAAAANRDKKTIELNWQCNRKDVKHFVVYRSKSDTPFILFATLPEGTTAYTDKAIFIGNTYRYKVKAVLQNDLVTEMSKVAEVKF</sequence>
<accession>A0A3E1NDB0</accession>
<organism evidence="2 3">
    <name type="scientific">Deminuibacter soli</name>
    <dbReference type="NCBI Taxonomy" id="2291815"/>
    <lineage>
        <taxon>Bacteria</taxon>
        <taxon>Pseudomonadati</taxon>
        <taxon>Bacteroidota</taxon>
        <taxon>Chitinophagia</taxon>
        <taxon>Chitinophagales</taxon>
        <taxon>Chitinophagaceae</taxon>
        <taxon>Deminuibacter</taxon>
    </lineage>
</organism>
<name>A0A3E1NDB0_9BACT</name>
<dbReference type="Proteomes" id="UP000261284">
    <property type="component" value="Unassembled WGS sequence"/>
</dbReference>
<gene>
    <name evidence="2" type="ORF">DXN05_23110</name>
</gene>
<keyword evidence="1" id="KW-0732">Signal</keyword>
<evidence type="ECO:0000313" key="3">
    <source>
        <dbReference type="Proteomes" id="UP000261284"/>
    </source>
</evidence>
<dbReference type="Gene3D" id="2.60.40.10">
    <property type="entry name" value="Immunoglobulins"/>
    <property type="match status" value="4"/>
</dbReference>
<dbReference type="EMBL" id="QTJU01000014">
    <property type="protein sequence ID" value="RFM25852.1"/>
    <property type="molecule type" value="Genomic_DNA"/>
</dbReference>
<evidence type="ECO:0000313" key="2">
    <source>
        <dbReference type="EMBL" id="RFM25852.1"/>
    </source>
</evidence>
<feature type="chain" id="PRO_5017576876" description="Fibronectin type III domain-containing protein" evidence="1">
    <location>
        <begin position="29"/>
        <end position="697"/>
    </location>
</feature>
<dbReference type="SUPFAM" id="SSF49265">
    <property type="entry name" value="Fibronectin type III"/>
    <property type="match status" value="1"/>
</dbReference>
<keyword evidence="3" id="KW-1185">Reference proteome</keyword>